<reference evidence="6 7" key="1">
    <citation type="journal article" date="2004" name="Science">
        <title>The genome of the diatom Thalassiosira pseudonana: ecology, evolution, and metabolism.</title>
        <authorList>
            <person name="Armbrust E.V."/>
            <person name="Berges J.A."/>
            <person name="Bowler C."/>
            <person name="Green B.R."/>
            <person name="Martinez D."/>
            <person name="Putnam N.H."/>
            <person name="Zhou S."/>
            <person name="Allen A.E."/>
            <person name="Apt K.E."/>
            <person name="Bechner M."/>
            <person name="Brzezinski M.A."/>
            <person name="Chaal B.K."/>
            <person name="Chiovitti A."/>
            <person name="Davis A.K."/>
            <person name="Demarest M.S."/>
            <person name="Detter J.C."/>
            <person name="Glavina T."/>
            <person name="Goodstein D."/>
            <person name="Hadi M.Z."/>
            <person name="Hellsten U."/>
            <person name="Hildebrand M."/>
            <person name="Jenkins B.D."/>
            <person name="Jurka J."/>
            <person name="Kapitonov V.V."/>
            <person name="Kroger N."/>
            <person name="Lau W.W."/>
            <person name="Lane T.W."/>
            <person name="Larimer F.W."/>
            <person name="Lippmeier J.C."/>
            <person name="Lucas S."/>
            <person name="Medina M."/>
            <person name="Montsant A."/>
            <person name="Obornik M."/>
            <person name="Parker M.S."/>
            <person name="Palenik B."/>
            <person name="Pazour G.J."/>
            <person name="Richardson P.M."/>
            <person name="Rynearson T.A."/>
            <person name="Saito M.A."/>
            <person name="Schwartz D.C."/>
            <person name="Thamatrakoln K."/>
            <person name="Valentin K."/>
            <person name="Vardi A."/>
            <person name="Wilkerson F.P."/>
            <person name="Rokhsar D.S."/>
        </authorList>
    </citation>
    <scope>NUCLEOTIDE SEQUENCE [LARGE SCALE GENOMIC DNA]</scope>
    <source>
        <strain evidence="6 7">CCMP1335</strain>
    </source>
</reference>
<dbReference type="HOGENOM" id="CLU_314869_0_0_1"/>
<comment type="similarity">
    <text evidence="2 4">Belongs to the nucleoporin interacting component (NIC) family.</text>
</comment>
<name>B8BQE3_THAPS</name>
<keyword evidence="4" id="KW-0509">mRNA transport</keyword>
<dbReference type="RefSeq" id="XP_002286127.1">
    <property type="nucleotide sequence ID" value="XM_002286091.1"/>
</dbReference>
<feature type="region of interest" description="Disordered" evidence="5">
    <location>
        <begin position="201"/>
        <end position="225"/>
    </location>
</feature>
<feature type="compositionally biased region" description="Low complexity" evidence="5">
    <location>
        <begin position="26"/>
        <end position="36"/>
    </location>
</feature>
<keyword evidence="4" id="KW-0472">Membrane</keyword>
<keyword evidence="3 4" id="KW-0539">Nucleus</keyword>
<keyword evidence="4" id="KW-0811">Translocation</keyword>
<reference evidence="6 7" key="2">
    <citation type="journal article" date="2008" name="Nature">
        <title>The Phaeodactylum genome reveals the evolutionary history of diatom genomes.</title>
        <authorList>
            <person name="Bowler C."/>
            <person name="Allen A.E."/>
            <person name="Badger J.H."/>
            <person name="Grimwood J."/>
            <person name="Jabbari K."/>
            <person name="Kuo A."/>
            <person name="Maheswari U."/>
            <person name="Martens C."/>
            <person name="Maumus F."/>
            <person name="Otillar R.P."/>
            <person name="Rayko E."/>
            <person name="Salamov A."/>
            <person name="Vandepoele K."/>
            <person name="Beszteri B."/>
            <person name="Gruber A."/>
            <person name="Heijde M."/>
            <person name="Katinka M."/>
            <person name="Mock T."/>
            <person name="Valentin K."/>
            <person name="Verret F."/>
            <person name="Berges J.A."/>
            <person name="Brownlee C."/>
            <person name="Cadoret J.P."/>
            <person name="Chiovitti A."/>
            <person name="Choi C.J."/>
            <person name="Coesel S."/>
            <person name="De Martino A."/>
            <person name="Detter J.C."/>
            <person name="Durkin C."/>
            <person name="Falciatore A."/>
            <person name="Fournet J."/>
            <person name="Haruta M."/>
            <person name="Huysman M.J."/>
            <person name="Jenkins B.D."/>
            <person name="Jiroutova K."/>
            <person name="Jorgensen R.E."/>
            <person name="Joubert Y."/>
            <person name="Kaplan A."/>
            <person name="Kroger N."/>
            <person name="Kroth P.G."/>
            <person name="La Roche J."/>
            <person name="Lindquist E."/>
            <person name="Lommer M."/>
            <person name="Martin-Jezequel V."/>
            <person name="Lopez P.J."/>
            <person name="Lucas S."/>
            <person name="Mangogna M."/>
            <person name="McGinnis K."/>
            <person name="Medlin L.K."/>
            <person name="Montsant A."/>
            <person name="Oudot-Le Secq M.P."/>
            <person name="Napoli C."/>
            <person name="Obornik M."/>
            <person name="Parker M.S."/>
            <person name="Petit J.L."/>
            <person name="Porcel B.M."/>
            <person name="Poulsen N."/>
            <person name="Robison M."/>
            <person name="Rychlewski L."/>
            <person name="Rynearson T.A."/>
            <person name="Schmutz J."/>
            <person name="Shapiro H."/>
            <person name="Siaut M."/>
            <person name="Stanley M."/>
            <person name="Sussman M.R."/>
            <person name="Taylor A.R."/>
            <person name="Vardi A."/>
            <person name="von Dassow P."/>
            <person name="Vyverman W."/>
            <person name="Willis A."/>
            <person name="Wyrwicz L.S."/>
            <person name="Rokhsar D.S."/>
            <person name="Weissenbach J."/>
            <person name="Armbrust E.V."/>
            <person name="Green B.R."/>
            <person name="Van de Peer Y."/>
            <person name="Grigoriev I.V."/>
        </authorList>
    </citation>
    <scope>NUCLEOTIDE SEQUENCE [LARGE SCALE GENOMIC DNA]</scope>
    <source>
        <strain evidence="6 7">CCMP1335</strain>
    </source>
</reference>
<dbReference type="EMBL" id="CM000638">
    <property type="protein sequence ID" value="EED95768.1"/>
    <property type="molecule type" value="Genomic_DNA"/>
</dbReference>
<dbReference type="eggNOG" id="KOG2168">
    <property type="taxonomic scope" value="Eukaryota"/>
</dbReference>
<feature type="compositionally biased region" description="Polar residues" evidence="5">
    <location>
        <begin position="213"/>
        <end position="223"/>
    </location>
</feature>
<proteinExistence type="inferred from homology"/>
<evidence type="ECO:0000256" key="4">
    <source>
        <dbReference type="RuleBase" id="RU364035"/>
    </source>
</evidence>
<accession>B8BQE3</accession>
<dbReference type="PANTHER" id="PTHR11225:SF4">
    <property type="entry name" value="NUCLEAR PORE COMPLEX PROTEIN NUP93"/>
    <property type="match status" value="1"/>
</dbReference>
<protein>
    <recommendedName>
        <fullName evidence="4">Nuclear pore protein</fullName>
    </recommendedName>
</protein>
<evidence type="ECO:0000313" key="7">
    <source>
        <dbReference type="Proteomes" id="UP000001449"/>
    </source>
</evidence>
<dbReference type="GO" id="GO:0006606">
    <property type="term" value="P:protein import into nucleus"/>
    <property type="evidence" value="ECO:0000318"/>
    <property type="project" value="GO_Central"/>
</dbReference>
<feature type="region of interest" description="Disordered" evidence="5">
    <location>
        <begin position="1"/>
        <end position="59"/>
    </location>
</feature>
<evidence type="ECO:0000256" key="5">
    <source>
        <dbReference type="SAM" id="MobiDB-lite"/>
    </source>
</evidence>
<evidence type="ECO:0000256" key="1">
    <source>
        <dbReference type="ARBA" id="ARBA00004259"/>
    </source>
</evidence>
<dbReference type="GeneID" id="7451547"/>
<keyword evidence="4" id="KW-0906">Nuclear pore complex</keyword>
<keyword evidence="4" id="KW-0653">Protein transport</keyword>
<dbReference type="Proteomes" id="UP000001449">
    <property type="component" value="Chromosome 1"/>
</dbReference>
<evidence type="ECO:0000256" key="3">
    <source>
        <dbReference type="ARBA" id="ARBA00023242"/>
    </source>
</evidence>
<dbReference type="AlphaFoldDB" id="B8BQE3"/>
<dbReference type="Pfam" id="PF04097">
    <property type="entry name" value="Nic96"/>
    <property type="match status" value="1"/>
</dbReference>
<organism evidence="6 7">
    <name type="scientific">Thalassiosira pseudonana</name>
    <name type="common">Marine diatom</name>
    <name type="synonym">Cyclotella nana</name>
    <dbReference type="NCBI Taxonomy" id="35128"/>
    <lineage>
        <taxon>Eukaryota</taxon>
        <taxon>Sar</taxon>
        <taxon>Stramenopiles</taxon>
        <taxon>Ochrophyta</taxon>
        <taxon>Bacillariophyta</taxon>
        <taxon>Coscinodiscophyceae</taxon>
        <taxon>Thalassiosirophycidae</taxon>
        <taxon>Thalassiosirales</taxon>
        <taxon>Thalassiosiraceae</taxon>
        <taxon>Thalassiosira</taxon>
    </lineage>
</organism>
<dbReference type="GO" id="GO:0016973">
    <property type="term" value="P:poly(A)+ mRNA export from nucleus"/>
    <property type="evidence" value="ECO:0000318"/>
    <property type="project" value="GO_Central"/>
</dbReference>
<gene>
    <name evidence="6" type="ORF">THAPSDRAFT_1255</name>
</gene>
<sequence>MVATHSWKAPTSPPPFTTTRGGFGLSSSATSSSSSSNQPSARFTNAGSTATAPSSFRSPLGFGTGTSGYSTFIGGSGTNTDNMTNTTSTAATAAATGQVADFGSLLASSASLLSSMNRTSGGITPSASAGGQTTLREKSLMELSVASRRGNITGGTTTSASTTYEAEASAHRLFAREGFGFDSARLGRSARDLEMRAAAGGMMQEEKKDGGEPSSSSYQSTGETMGELLPSSAAALASLSNLQGASINQILSRHHEYCVRSALTTARELTLRQAEKRAEERLKNDWEEERSDILGRGVLGNRFMMGGGGGGGGSRSGGGYGGMALENGVASRVLLLEGDSGVQSSSVSNIVPSPQALPSNIGGLVSSHLDAIGVHLKSMPSTSTAEGSVANAMALVTTLQEGLNDQSSIASLSAESMTGYSNTLALLKSIMNVSASLGLNLTPPSNNNINDSESVAAGVLGACNFFAIQFRNHVVDVVRNAELSGLSGASAVQGGGSLSPVARDVCAFASIVAGREVTEGRGGVWPKLFYCFRCGDSNAASTVLKQFGNVVELVSQLAQMQKDNDTIFGDSTNGNARPVQQLQSSLLSPGNSIVQNRRAVWDLYERTKTRNPSLSAAEPFVAYRAACLALLGGSESISESTSLESSGIVKTVEDYLYASLWHAVLLADTSSDGGIGGLKKTSEAVARLGGLIKQWGPSYFEQDNASDNQYSSAASAVAMATQGGVSMSIPRSGGWAYSLPLMASQQYATAMASLADVGGGLGLLQATHVAVVGDAAGLPLNDFILDEHSSSNASQVLLPMLVCSYSASLQGSNVAAAVKYLMLLCGKGKLVKEQIQRLLLETRQFEALAGTVRGDGSRSNAALDEYFSKKEVSSLLAETAGDAIRAGKAADAAELLVLAGKYDALFSLMNRELASYLVVSTEEEFKKRQ</sequence>
<dbReference type="InParanoid" id="B8BQE3"/>
<dbReference type="InterPro" id="IPR007231">
    <property type="entry name" value="Nucleoporin_int_Nup93/Nic96"/>
</dbReference>
<comment type="subcellular location">
    <subcellularLocation>
        <location evidence="1">Nucleus envelope</location>
    </subcellularLocation>
    <subcellularLocation>
        <location evidence="4">Nucleus</location>
        <location evidence="4">Nuclear pore complex</location>
    </subcellularLocation>
</comment>
<feature type="compositionally biased region" description="Polar residues" evidence="5">
    <location>
        <begin position="37"/>
        <end position="57"/>
    </location>
</feature>
<dbReference type="GO" id="GO:0017056">
    <property type="term" value="F:structural constituent of nuclear pore"/>
    <property type="evidence" value="ECO:0000318"/>
    <property type="project" value="GO_Central"/>
</dbReference>
<dbReference type="PaxDb" id="35128-Thaps1255"/>
<dbReference type="OMA" id="STANMAV"/>
<dbReference type="KEGG" id="tps:THAPSDRAFT_1255"/>
<dbReference type="GO" id="GO:0005643">
    <property type="term" value="C:nuclear pore"/>
    <property type="evidence" value="ECO:0000318"/>
    <property type="project" value="GO_Central"/>
</dbReference>
<keyword evidence="7" id="KW-1185">Reference proteome</keyword>
<evidence type="ECO:0000313" key="6">
    <source>
        <dbReference type="EMBL" id="EED95768.1"/>
    </source>
</evidence>
<evidence type="ECO:0000256" key="2">
    <source>
        <dbReference type="ARBA" id="ARBA00010186"/>
    </source>
</evidence>
<keyword evidence="4" id="KW-0813">Transport</keyword>
<dbReference type="PANTHER" id="PTHR11225">
    <property type="entry name" value="NUCLEAR PORE COMPLEX PROTEIN NUP93 NUCLEOPORIN NUP93 DEAD EYE PROTEIN"/>
    <property type="match status" value="1"/>
</dbReference>
<dbReference type="STRING" id="35128.B8BQE3"/>